<evidence type="ECO:0000313" key="6">
    <source>
        <dbReference type="Proteomes" id="UP000719412"/>
    </source>
</evidence>
<evidence type="ECO:0000256" key="2">
    <source>
        <dbReference type="ARBA" id="ARBA00009072"/>
    </source>
</evidence>
<evidence type="ECO:0000256" key="1">
    <source>
        <dbReference type="ARBA" id="ARBA00004123"/>
    </source>
</evidence>
<dbReference type="PANTHER" id="PTHR12940:SF0">
    <property type="entry name" value="SPLICING FACTOR ESS-2 HOMOLOG"/>
    <property type="match status" value="1"/>
</dbReference>
<gene>
    <name evidence="5" type="ORF">GEV33_009543</name>
</gene>
<organism evidence="5 6">
    <name type="scientific">Tenebrio molitor</name>
    <name type="common">Yellow mealworm beetle</name>
    <dbReference type="NCBI Taxonomy" id="7067"/>
    <lineage>
        <taxon>Eukaryota</taxon>
        <taxon>Metazoa</taxon>
        <taxon>Ecdysozoa</taxon>
        <taxon>Arthropoda</taxon>
        <taxon>Hexapoda</taxon>
        <taxon>Insecta</taxon>
        <taxon>Pterygota</taxon>
        <taxon>Neoptera</taxon>
        <taxon>Endopterygota</taxon>
        <taxon>Coleoptera</taxon>
        <taxon>Polyphaga</taxon>
        <taxon>Cucujiformia</taxon>
        <taxon>Tenebrionidae</taxon>
        <taxon>Tenebrio</taxon>
    </lineage>
</organism>
<dbReference type="InterPro" id="IPR019148">
    <property type="entry name" value="Nuclear_protein_DGCR14_ESS-2"/>
</dbReference>
<reference evidence="5" key="2">
    <citation type="submission" date="2021-08" db="EMBL/GenBank/DDBJ databases">
        <authorList>
            <person name="Eriksson T."/>
        </authorList>
    </citation>
    <scope>NUCLEOTIDE SEQUENCE</scope>
    <source>
        <strain evidence="5">Stoneville</strain>
        <tissue evidence="5">Whole head</tissue>
    </source>
</reference>
<feature type="compositionally biased region" description="Basic and acidic residues" evidence="4">
    <location>
        <begin position="624"/>
        <end position="639"/>
    </location>
</feature>
<proteinExistence type="inferred from homology"/>
<dbReference type="Pfam" id="PF09751">
    <property type="entry name" value="Es2"/>
    <property type="match status" value="1"/>
</dbReference>
<accession>A0A8J6LAP8</accession>
<evidence type="ECO:0000256" key="4">
    <source>
        <dbReference type="SAM" id="MobiDB-lite"/>
    </source>
</evidence>
<keyword evidence="6" id="KW-1185">Reference proteome</keyword>
<dbReference type="EMBL" id="JABDTM020025464">
    <property type="protein sequence ID" value="KAH0813247.1"/>
    <property type="molecule type" value="Genomic_DNA"/>
</dbReference>
<feature type="region of interest" description="Disordered" evidence="4">
    <location>
        <begin position="624"/>
        <end position="650"/>
    </location>
</feature>
<dbReference type="Proteomes" id="UP000719412">
    <property type="component" value="Unassembled WGS sequence"/>
</dbReference>
<comment type="caution">
    <text evidence="5">The sequence shown here is derived from an EMBL/GenBank/DDBJ whole genome shotgun (WGS) entry which is preliminary data.</text>
</comment>
<sequence length="733" mass="82686">MGGISKLFARLRRIYGAVLTRGVRFICFILGGGVCPRPGPIIKFKNTNVVQKLLARAVKFRGKELHHGPLRPAAITKWSTWPTIDYINYTTSLHFPHEKLTDIARFADGDDAAAPDHLQAATEAAPLFAPQRTYQQGPPPPPQTSLLQSNILTTIGQPYSGELCNYGPVYHPHNLLHNYNPVYSNEKAMRGANFGRTVYGNYTGFYGNNANFRSPALHQNGALYHLRLNLMSTKRPMYRTTHYHLLDVYLTDNLKVVPESCLFIRKMSDSGENTPGRQAMAVMADIRKEIIFKKPIGTSRKKHKEKVLDEDTYVEHVGRIIQRDFFPDLEKLKAQNEYLDAIERNDRMKMRELYMKYSGNRPPTQRIPSPATFETPANIHNSQAPETEPLLVATPEKKEPRLSLDQFLNSHTSQDNQSFTELLAESEKKHEQKYSYLYNEEDKSEKERAAQLALPSIEEQGALPEKKLNVDTWGYKNKNYIMYIPDGVPLTQEQEIELNKKKQEVVHPNTRLVINPFNEVQSKEAINELAKTQAKVLDGKIGVDGKELMQNDSPKIRGFGFVKSPSPCPGIDSTPLMTWGEIEGTPFRLDGGDTPLPRSQGPSFKMAEPPRREQIALALAEKVGEKNRDRKQKAIDAARRQFASPSPRVSSVDRLATMSPAAKRLATSKLRLHSDLRSAYSPSPGIMKTPNTPKRVVTPKLNLGIRKAGVEDNLTDDLLKINVPKRQKASDFF</sequence>
<dbReference type="GO" id="GO:0071013">
    <property type="term" value="C:catalytic step 2 spliceosome"/>
    <property type="evidence" value="ECO:0007669"/>
    <property type="project" value="TreeGrafter"/>
</dbReference>
<dbReference type="PANTHER" id="PTHR12940">
    <property type="entry name" value="ES-2 PROTEIN - RELATED"/>
    <property type="match status" value="1"/>
</dbReference>
<protein>
    <submittedName>
        <fullName evidence="5">Uncharacterized protein</fullName>
    </submittedName>
</protein>
<name>A0A8J6LAP8_TENMO</name>
<dbReference type="AlphaFoldDB" id="A0A8J6LAP8"/>
<evidence type="ECO:0000313" key="5">
    <source>
        <dbReference type="EMBL" id="KAH0813247.1"/>
    </source>
</evidence>
<reference evidence="5" key="1">
    <citation type="journal article" date="2020" name="J Insects Food Feed">
        <title>The yellow mealworm (Tenebrio molitor) genome: a resource for the emerging insects as food and feed industry.</title>
        <authorList>
            <person name="Eriksson T."/>
            <person name="Andere A."/>
            <person name="Kelstrup H."/>
            <person name="Emery V."/>
            <person name="Picard C."/>
        </authorList>
    </citation>
    <scope>NUCLEOTIDE SEQUENCE</scope>
    <source>
        <strain evidence="5">Stoneville</strain>
        <tissue evidence="5">Whole head</tissue>
    </source>
</reference>
<evidence type="ECO:0000256" key="3">
    <source>
        <dbReference type="ARBA" id="ARBA00023242"/>
    </source>
</evidence>
<keyword evidence="3" id="KW-0539">Nucleus</keyword>
<comment type="similarity">
    <text evidence="2">Belongs to the ESS2 family.</text>
</comment>
<comment type="subcellular location">
    <subcellularLocation>
        <location evidence="1">Nucleus</location>
    </subcellularLocation>
</comment>